<dbReference type="GO" id="GO:0016740">
    <property type="term" value="F:transferase activity"/>
    <property type="evidence" value="ECO:0007669"/>
    <property type="project" value="UniProtKB-KW"/>
</dbReference>
<gene>
    <name evidence="5" type="ORF">SAMN04488571_10482</name>
</gene>
<organism evidence="5 6">
    <name type="scientific">Methanoculleus thermophilus</name>
    <dbReference type="NCBI Taxonomy" id="2200"/>
    <lineage>
        <taxon>Archaea</taxon>
        <taxon>Methanobacteriati</taxon>
        <taxon>Methanobacteriota</taxon>
        <taxon>Stenosarchaea group</taxon>
        <taxon>Methanomicrobia</taxon>
        <taxon>Methanomicrobiales</taxon>
        <taxon>Methanomicrobiaceae</taxon>
        <taxon>Methanoculleus</taxon>
    </lineage>
</organism>
<evidence type="ECO:0000313" key="6">
    <source>
        <dbReference type="Proteomes" id="UP000326500"/>
    </source>
</evidence>
<feature type="binding site" evidence="2">
    <location>
        <position position="294"/>
    </location>
    <ligand>
        <name>Zn(2+)</name>
        <dbReference type="ChEBI" id="CHEBI:29105"/>
        <label>2</label>
    </ligand>
</feature>
<feature type="binding site" evidence="3">
    <location>
        <position position="64"/>
    </location>
    <ligand>
        <name>ATP</name>
        <dbReference type="ChEBI" id="CHEBI:30616"/>
    </ligand>
</feature>
<evidence type="ECO:0000259" key="4">
    <source>
        <dbReference type="PROSITE" id="PS01300"/>
    </source>
</evidence>
<protein>
    <submittedName>
        <fullName evidence="5">TIGR00269 family protein</fullName>
    </submittedName>
</protein>
<dbReference type="PANTHER" id="PTHR11807:SF12">
    <property type="entry name" value="CYTOPLASMIC TRNA 2-THIOLATION PROTEIN 1"/>
    <property type="match status" value="1"/>
</dbReference>
<dbReference type="Gene3D" id="3.40.50.620">
    <property type="entry name" value="HUPs"/>
    <property type="match status" value="1"/>
</dbReference>
<evidence type="ECO:0000256" key="2">
    <source>
        <dbReference type="PIRSR" id="PIRSR004976-50"/>
    </source>
</evidence>
<proteinExistence type="predicted"/>
<dbReference type="PIRSF" id="PIRSF004976">
    <property type="entry name" value="ATPase_YdaO"/>
    <property type="match status" value="1"/>
</dbReference>
<keyword evidence="6" id="KW-1185">Reference proteome</keyword>
<dbReference type="Pfam" id="PF01171">
    <property type="entry name" value="ATP_bind_3"/>
    <property type="match status" value="1"/>
</dbReference>
<evidence type="ECO:0000256" key="1">
    <source>
        <dbReference type="ARBA" id="ARBA00022679"/>
    </source>
</evidence>
<dbReference type="GO" id="GO:0006310">
    <property type="term" value="P:DNA recombination"/>
    <property type="evidence" value="ECO:0007669"/>
    <property type="project" value="InterPro"/>
</dbReference>
<keyword evidence="1" id="KW-0808">Transferase</keyword>
<feature type="binding site" evidence="2">
    <location>
        <position position="11"/>
    </location>
    <ligand>
        <name>Zn(2+)</name>
        <dbReference type="ChEBI" id="CHEBI:29105"/>
        <label>1</label>
    </ligand>
</feature>
<dbReference type="OrthoDB" id="33422at2157"/>
<keyword evidence="2" id="KW-0479">Metal-binding</keyword>
<feature type="binding site" evidence="2">
    <location>
        <position position="8"/>
    </location>
    <ligand>
        <name>Zn(2+)</name>
        <dbReference type="ChEBI" id="CHEBI:29105"/>
        <label>1</label>
    </ligand>
</feature>
<dbReference type="STRING" id="2200.GCA_001571405_01472"/>
<dbReference type="PANTHER" id="PTHR11807">
    <property type="entry name" value="ATPASES OF THE PP SUPERFAMILY-RELATED"/>
    <property type="match status" value="1"/>
</dbReference>
<feature type="binding site" evidence="2">
    <location>
        <position position="285"/>
    </location>
    <ligand>
        <name>Zn(2+)</name>
        <dbReference type="ChEBI" id="CHEBI:29105"/>
        <label>2</label>
    </ligand>
</feature>
<feature type="binding site" evidence="2">
    <location>
        <position position="30"/>
    </location>
    <ligand>
        <name>Zn(2+)</name>
        <dbReference type="ChEBI" id="CHEBI:29105"/>
        <label>1</label>
    </ligand>
</feature>
<keyword evidence="3" id="KW-0067">ATP-binding</keyword>
<dbReference type="GO" id="GO:0046872">
    <property type="term" value="F:metal ion binding"/>
    <property type="evidence" value="ECO:0007669"/>
    <property type="project" value="UniProtKB-KW"/>
</dbReference>
<dbReference type="PROSITE" id="PS01300">
    <property type="entry name" value="RECR"/>
    <property type="match status" value="1"/>
</dbReference>
<dbReference type="InterPro" id="IPR035107">
    <property type="entry name" value="tRNA_thiolation_TtcA_Ctu1"/>
</dbReference>
<feature type="binding site" evidence="2">
    <location>
        <position position="27"/>
    </location>
    <ligand>
        <name>Zn(2+)</name>
        <dbReference type="ChEBI" id="CHEBI:29105"/>
        <label>1</label>
    </ligand>
</feature>
<name>A0A1G8ZDP3_9EURY</name>
<evidence type="ECO:0000313" key="5">
    <source>
        <dbReference type="EMBL" id="SDK12525.1"/>
    </source>
</evidence>
<dbReference type="GO" id="GO:0005524">
    <property type="term" value="F:ATP binding"/>
    <property type="evidence" value="ECO:0007669"/>
    <property type="project" value="UniProtKB-KW"/>
</dbReference>
<reference evidence="5 6" key="1">
    <citation type="submission" date="2016-10" db="EMBL/GenBank/DDBJ databases">
        <authorList>
            <person name="Varghese N."/>
            <person name="Submissions S."/>
        </authorList>
    </citation>
    <scope>NUCLEOTIDE SEQUENCE [LARGE SCALE GENOMIC DNA]</scope>
    <source>
        <strain evidence="5 6">DSM 2373</strain>
    </source>
</reference>
<feature type="binding site" evidence="3">
    <location>
        <begin position="58"/>
        <end position="60"/>
    </location>
    <ligand>
        <name>ATP</name>
        <dbReference type="ChEBI" id="CHEBI:30616"/>
    </ligand>
</feature>
<dbReference type="GO" id="GO:0002144">
    <property type="term" value="C:cytosolic tRNA wobble base thiouridylase complex"/>
    <property type="evidence" value="ECO:0007669"/>
    <property type="project" value="TreeGrafter"/>
</dbReference>
<feature type="binding site" evidence="3">
    <location>
        <position position="88"/>
    </location>
    <ligand>
        <name>ATP</name>
        <dbReference type="ChEBI" id="CHEBI:30616"/>
    </ligand>
</feature>
<keyword evidence="2" id="KW-0862">Zinc</keyword>
<sequence>MTFGGNRCSLCGEPAVVRLVEPERRLCAAHFIEDAEARVFAAMKRECMVSPGDRVAVGLSGGKDSTALLLMLHRSLPALGADLVAVTIDEGIAGYREETLRAAEALTQELGVEHAIVTFADLFGADLDSMLVGREAQGCTVCGVLRRRALAEGVKRVGATKLATGHNLDDEAQSVLMNVLRGDLPRLLQDTSTGYPGYFVPRIKPLAVLSEKEIVTYLLLRGYFRDLPECPYAGTALRSEVRSMVAELEHRHPGTMHRIMRFRDGVRRLARPAEPARALSACRICGELTSGEVCQVCRLLGRDER</sequence>
<dbReference type="InterPro" id="IPR015967">
    <property type="entry name" value="Rcmb_RecR_Znf"/>
</dbReference>
<dbReference type="SUPFAM" id="SSF52402">
    <property type="entry name" value="Adenine nucleotide alpha hydrolases-like"/>
    <property type="match status" value="1"/>
</dbReference>
<dbReference type="AlphaFoldDB" id="A0A1G8ZDP3"/>
<feature type="binding site" evidence="3">
    <location>
        <position position="170"/>
    </location>
    <ligand>
        <name>ATP</name>
        <dbReference type="ChEBI" id="CHEBI:30616"/>
    </ligand>
</feature>
<keyword evidence="3" id="KW-0547">Nucleotide-binding</keyword>
<dbReference type="GO" id="GO:0000049">
    <property type="term" value="F:tRNA binding"/>
    <property type="evidence" value="ECO:0007669"/>
    <property type="project" value="InterPro"/>
</dbReference>
<dbReference type="Proteomes" id="UP000326500">
    <property type="component" value="Unassembled WGS sequence"/>
</dbReference>
<feature type="binding site" evidence="3">
    <location>
        <position position="165"/>
    </location>
    <ligand>
        <name>ATP</name>
        <dbReference type="ChEBI" id="CHEBI:30616"/>
    </ligand>
</feature>
<dbReference type="GO" id="GO:0002143">
    <property type="term" value="P:tRNA wobble position uridine thiolation"/>
    <property type="evidence" value="ECO:0007669"/>
    <property type="project" value="TreeGrafter"/>
</dbReference>
<dbReference type="InterPro" id="IPR014729">
    <property type="entry name" value="Rossmann-like_a/b/a_fold"/>
</dbReference>
<dbReference type="InterPro" id="IPR011063">
    <property type="entry name" value="TilS/TtcA_N"/>
</dbReference>
<dbReference type="RefSeq" id="WP_066957536.1">
    <property type="nucleotide sequence ID" value="NZ_BCNX01000007.1"/>
</dbReference>
<dbReference type="GO" id="GO:0006281">
    <property type="term" value="P:DNA repair"/>
    <property type="evidence" value="ECO:0007669"/>
    <property type="project" value="InterPro"/>
</dbReference>
<evidence type="ECO:0000256" key="3">
    <source>
        <dbReference type="PIRSR" id="PIRSR004976-51"/>
    </source>
</evidence>
<feature type="domain" description="RecR protein" evidence="4">
    <location>
        <begin position="282"/>
        <end position="303"/>
    </location>
</feature>
<dbReference type="EMBL" id="FNFT01000004">
    <property type="protein sequence ID" value="SDK12525.1"/>
    <property type="molecule type" value="Genomic_DNA"/>
</dbReference>
<feature type="binding site" evidence="2">
    <location>
        <position position="282"/>
    </location>
    <ligand>
        <name>Zn(2+)</name>
        <dbReference type="ChEBI" id="CHEBI:29105"/>
        <label>2</label>
    </ligand>
</feature>
<dbReference type="InterPro" id="IPR000541">
    <property type="entry name" value="Ncs6/Tuc1/Ctu1"/>
</dbReference>
<accession>A0A1G8ZDP3</accession>
<feature type="binding site" evidence="2">
    <location>
        <position position="297"/>
    </location>
    <ligand>
        <name>Zn(2+)</name>
        <dbReference type="ChEBI" id="CHEBI:29105"/>
        <label>2</label>
    </ligand>
</feature>
<dbReference type="NCBIfam" id="TIGR00269">
    <property type="entry name" value="TIGR00269 family protein"/>
    <property type="match status" value="1"/>
</dbReference>